<gene>
    <name evidence="2" type="ORF">OLMES_3845</name>
</gene>
<evidence type="ECO:0000256" key="1">
    <source>
        <dbReference type="SAM" id="SignalP"/>
    </source>
</evidence>
<keyword evidence="1" id="KW-0732">Signal</keyword>
<name>A0A1Y0IEG4_9GAMM</name>
<dbReference type="Proteomes" id="UP000196027">
    <property type="component" value="Chromosome"/>
</dbReference>
<dbReference type="KEGG" id="ome:OLMES_3845"/>
<evidence type="ECO:0000313" key="3">
    <source>
        <dbReference type="Proteomes" id="UP000196027"/>
    </source>
</evidence>
<dbReference type="InterPro" id="IPR021383">
    <property type="entry name" value="DUF3015"/>
</dbReference>
<evidence type="ECO:0000313" key="2">
    <source>
        <dbReference type="EMBL" id="ARU57865.1"/>
    </source>
</evidence>
<dbReference type="AlphaFoldDB" id="A0A1Y0IEG4"/>
<protein>
    <submittedName>
        <fullName evidence="2">Outermembrane protein</fullName>
    </submittedName>
</protein>
<proteinExistence type="predicted"/>
<keyword evidence="3" id="KW-1185">Reference proteome</keyword>
<dbReference type="RefSeq" id="WP_087462713.1">
    <property type="nucleotide sequence ID" value="NZ_CP021425.1"/>
</dbReference>
<accession>A0A1Y0IEG4</accession>
<organism evidence="2 3">
    <name type="scientific">Oleiphilus messinensis</name>
    <dbReference type="NCBI Taxonomy" id="141451"/>
    <lineage>
        <taxon>Bacteria</taxon>
        <taxon>Pseudomonadati</taxon>
        <taxon>Pseudomonadota</taxon>
        <taxon>Gammaproteobacteria</taxon>
        <taxon>Oceanospirillales</taxon>
        <taxon>Oleiphilaceae</taxon>
        <taxon>Oleiphilus</taxon>
    </lineage>
</organism>
<sequence>MKKIIAASALLMGSSYLMAAGGHGPAGCGLGTAVVFKNPTQWHEHVLAATTNGTSGNQTFGMTSGTLGCKDANGPLAGGPSIYFDKNMDQIAADSAQGEGESLEVLAALIGIEQADQAAFNKMMQNNFDSIFASSNVTSGIALEQLAVLMSTDATLKKYLG</sequence>
<feature type="chain" id="PRO_5013231309" evidence="1">
    <location>
        <begin position="20"/>
        <end position="161"/>
    </location>
</feature>
<reference evidence="2 3" key="1">
    <citation type="submission" date="2017-05" db="EMBL/GenBank/DDBJ databases">
        <title>Genomic insights into alkan degradation activity of Oleiphilus messinensis.</title>
        <authorList>
            <person name="Kozyavkin S.A."/>
            <person name="Slesarev A.I."/>
            <person name="Golyshin P.N."/>
            <person name="Korzhenkov A."/>
            <person name="Golyshina O.N."/>
            <person name="Toshchakov S.V."/>
        </authorList>
    </citation>
    <scope>NUCLEOTIDE SEQUENCE [LARGE SCALE GENOMIC DNA]</scope>
    <source>
        <strain evidence="2 3">ME102</strain>
    </source>
</reference>
<dbReference type="Pfam" id="PF11220">
    <property type="entry name" value="DUF3015"/>
    <property type="match status" value="1"/>
</dbReference>
<feature type="signal peptide" evidence="1">
    <location>
        <begin position="1"/>
        <end position="19"/>
    </location>
</feature>
<dbReference type="OrthoDB" id="334910at2"/>
<dbReference type="EMBL" id="CP021425">
    <property type="protein sequence ID" value="ARU57865.1"/>
    <property type="molecule type" value="Genomic_DNA"/>
</dbReference>